<comment type="similarity">
    <text evidence="1">Belongs to the protease inhibitor I3 (leguminous Kunitz-type inhibitor) family.</text>
</comment>
<dbReference type="SMART" id="SM00452">
    <property type="entry name" value="STI"/>
    <property type="match status" value="1"/>
</dbReference>
<dbReference type="OrthoDB" id="1745944at2759"/>
<protein>
    <submittedName>
        <fullName evidence="5">Trypsin inhibitor B-like</fullName>
    </submittedName>
</protein>
<keyword evidence="2" id="KW-1015">Disulfide bond</keyword>
<feature type="signal peptide" evidence="3">
    <location>
        <begin position="1"/>
        <end position="25"/>
    </location>
</feature>
<dbReference type="KEGG" id="aprc:113849487"/>
<evidence type="ECO:0000313" key="4">
    <source>
        <dbReference type="Proteomes" id="UP000694853"/>
    </source>
</evidence>
<name>A0A8B8JUN7_ABRPR</name>
<dbReference type="RefSeq" id="XP_027335227.1">
    <property type="nucleotide sequence ID" value="XM_027479426.1"/>
</dbReference>
<proteinExistence type="inferred from homology"/>
<accession>A0A8B8JUN7</accession>
<dbReference type="AlphaFoldDB" id="A0A8B8JUN7"/>
<reference evidence="4" key="1">
    <citation type="journal article" date="2019" name="Toxins">
        <title>Detection of Abrin-Like and Prepropulchellin-Like Toxin Genes and Transcripts Using Whole Genome Sequencing and Full-Length Transcript Sequencing of Abrus precatorius.</title>
        <authorList>
            <person name="Hovde B.T."/>
            <person name="Daligault H.E."/>
            <person name="Hanschen E.R."/>
            <person name="Kunde Y.A."/>
            <person name="Johnson M.B."/>
            <person name="Starkenburg S.R."/>
            <person name="Johnson S.L."/>
        </authorList>
    </citation>
    <scope>NUCLEOTIDE SEQUENCE [LARGE SCALE GENOMIC DNA]</scope>
</reference>
<evidence type="ECO:0000256" key="2">
    <source>
        <dbReference type="ARBA" id="ARBA00023157"/>
    </source>
</evidence>
<evidence type="ECO:0000256" key="3">
    <source>
        <dbReference type="SAM" id="SignalP"/>
    </source>
</evidence>
<evidence type="ECO:0000313" key="5">
    <source>
        <dbReference type="RefSeq" id="XP_027335227.1"/>
    </source>
</evidence>
<dbReference type="InterPro" id="IPR011065">
    <property type="entry name" value="Kunitz_inhibitor_STI-like_sf"/>
</dbReference>
<dbReference type="InterPro" id="IPR002160">
    <property type="entry name" value="Prot_inh_Kunz-lg"/>
</dbReference>
<dbReference type="GeneID" id="113849487"/>
<dbReference type="PROSITE" id="PS00283">
    <property type="entry name" value="SOYBEAN_KUNITZ"/>
    <property type="match status" value="1"/>
</dbReference>
<dbReference type="Proteomes" id="UP000694853">
    <property type="component" value="Unplaced"/>
</dbReference>
<feature type="chain" id="PRO_5034159082" evidence="3">
    <location>
        <begin position="26"/>
        <end position="197"/>
    </location>
</feature>
<evidence type="ECO:0000256" key="1">
    <source>
        <dbReference type="ARBA" id="ARBA00005440"/>
    </source>
</evidence>
<dbReference type="Pfam" id="PF00197">
    <property type="entry name" value="Kunitz_legume"/>
    <property type="match status" value="1"/>
</dbReference>
<reference evidence="5" key="2">
    <citation type="submission" date="2025-08" db="UniProtKB">
        <authorList>
            <consortium name="RefSeq"/>
        </authorList>
    </citation>
    <scope>IDENTIFICATION</scope>
    <source>
        <tissue evidence="5">Young leaves</tissue>
    </source>
</reference>
<sequence length="197" mass="21478">MKGTTIFGFFLFSSAFFSYLPWATAGVVVDTDGNPIINGGAYYISPVIWAVGGGIGYAKTGNETCPLSVVVENELSPGLPIRISSPFKILYINTGLPLDLAFTAVPKCAPTPSKWTVVEGLPHGPVVKLTGYDHTVNGWFLIEKGEIDFAYKLRFCEINTDKCGYVGTHVQGFHKTLVLKEKNPLLVVFRKVEKDDA</sequence>
<dbReference type="SUPFAM" id="SSF50386">
    <property type="entry name" value="STI-like"/>
    <property type="match status" value="1"/>
</dbReference>
<keyword evidence="4" id="KW-1185">Reference proteome</keyword>
<organism evidence="4 5">
    <name type="scientific">Abrus precatorius</name>
    <name type="common">Indian licorice</name>
    <name type="synonym">Glycine abrus</name>
    <dbReference type="NCBI Taxonomy" id="3816"/>
    <lineage>
        <taxon>Eukaryota</taxon>
        <taxon>Viridiplantae</taxon>
        <taxon>Streptophyta</taxon>
        <taxon>Embryophyta</taxon>
        <taxon>Tracheophyta</taxon>
        <taxon>Spermatophyta</taxon>
        <taxon>Magnoliopsida</taxon>
        <taxon>eudicotyledons</taxon>
        <taxon>Gunneridae</taxon>
        <taxon>Pentapetalae</taxon>
        <taxon>rosids</taxon>
        <taxon>fabids</taxon>
        <taxon>Fabales</taxon>
        <taxon>Fabaceae</taxon>
        <taxon>Papilionoideae</taxon>
        <taxon>50 kb inversion clade</taxon>
        <taxon>NPAAA clade</taxon>
        <taxon>indigoferoid/millettioid clade</taxon>
        <taxon>Abreae</taxon>
        <taxon>Abrus</taxon>
    </lineage>
</organism>
<dbReference type="Gene3D" id="2.80.10.50">
    <property type="match status" value="1"/>
</dbReference>
<dbReference type="PANTHER" id="PTHR33107">
    <property type="entry name" value="KUNITZ TRYPSIN INHIBITOR 2"/>
    <property type="match status" value="1"/>
</dbReference>
<dbReference type="PANTHER" id="PTHR33107:SF81">
    <property type="entry name" value="TRYPSIN INHIBITOR A"/>
    <property type="match status" value="1"/>
</dbReference>
<dbReference type="PRINTS" id="PR00291">
    <property type="entry name" value="KUNITZINHBTR"/>
</dbReference>
<gene>
    <name evidence="5" type="primary">LOC113849487</name>
</gene>
<keyword evidence="3" id="KW-0732">Signal</keyword>
<dbReference type="CDD" id="cd23362">
    <property type="entry name" value="beta-trefoil_STI_WCI3-like"/>
    <property type="match status" value="1"/>
</dbReference>
<dbReference type="GO" id="GO:0004866">
    <property type="term" value="F:endopeptidase inhibitor activity"/>
    <property type="evidence" value="ECO:0007669"/>
    <property type="project" value="InterPro"/>
</dbReference>